<dbReference type="Gene3D" id="3.30.830.10">
    <property type="entry name" value="Metalloenzyme, LuxS/M16 peptidase-like"/>
    <property type="match status" value="2"/>
</dbReference>
<dbReference type="GO" id="GO:0046872">
    <property type="term" value="F:metal ion binding"/>
    <property type="evidence" value="ECO:0007669"/>
    <property type="project" value="InterPro"/>
</dbReference>
<protein>
    <submittedName>
        <fullName evidence="4">Putative Zn-dependent peptidase</fullName>
    </submittedName>
</protein>
<dbReference type="PANTHER" id="PTHR11851:SF49">
    <property type="entry name" value="MITOCHONDRIAL-PROCESSING PEPTIDASE SUBUNIT ALPHA"/>
    <property type="match status" value="1"/>
</dbReference>
<comment type="similarity">
    <text evidence="1">Belongs to the peptidase M16 family.</text>
</comment>
<dbReference type="PANTHER" id="PTHR11851">
    <property type="entry name" value="METALLOPROTEASE"/>
    <property type="match status" value="1"/>
</dbReference>
<dbReference type="EMBL" id="JACHFQ010000005">
    <property type="protein sequence ID" value="MBB5226326.1"/>
    <property type="molecule type" value="Genomic_DNA"/>
</dbReference>
<feature type="domain" description="Peptidase M16 C-terminal" evidence="3">
    <location>
        <begin position="213"/>
        <end position="372"/>
    </location>
</feature>
<dbReference type="RefSeq" id="WP_184659477.1">
    <property type="nucleotide sequence ID" value="NZ_CP031518.1"/>
</dbReference>
<name>A0A7W8G9S3_9SPIR</name>
<feature type="domain" description="Peptidase M16 N-terminal" evidence="2">
    <location>
        <begin position="62"/>
        <end position="205"/>
    </location>
</feature>
<evidence type="ECO:0000313" key="5">
    <source>
        <dbReference type="Proteomes" id="UP000518887"/>
    </source>
</evidence>
<dbReference type="InterPro" id="IPR050361">
    <property type="entry name" value="MPP/UQCRC_Complex"/>
</dbReference>
<dbReference type="AlphaFoldDB" id="A0A7W8G9S3"/>
<comment type="caution">
    <text evidence="4">The sequence shown here is derived from an EMBL/GenBank/DDBJ whole genome shotgun (WGS) entry which is preliminary data.</text>
</comment>
<proteinExistence type="inferred from homology"/>
<keyword evidence="5" id="KW-1185">Reference proteome</keyword>
<dbReference type="Pfam" id="PF05193">
    <property type="entry name" value="Peptidase_M16_C"/>
    <property type="match status" value="1"/>
</dbReference>
<dbReference type="InterPro" id="IPR007863">
    <property type="entry name" value="Peptidase_M16_C"/>
</dbReference>
<dbReference type="InterPro" id="IPR011249">
    <property type="entry name" value="Metalloenz_LuxS/M16"/>
</dbReference>
<reference evidence="4 5" key="1">
    <citation type="submission" date="2020-08" db="EMBL/GenBank/DDBJ databases">
        <title>Genomic Encyclopedia of Type Strains, Phase IV (KMG-IV): sequencing the most valuable type-strain genomes for metagenomic binning, comparative biology and taxonomic classification.</title>
        <authorList>
            <person name="Goeker M."/>
        </authorList>
    </citation>
    <scope>NUCLEOTIDE SEQUENCE [LARGE SCALE GENOMIC DNA]</scope>
    <source>
        <strain evidence="4 5">DSM 103462</strain>
    </source>
</reference>
<evidence type="ECO:0000313" key="4">
    <source>
        <dbReference type="EMBL" id="MBB5226326.1"/>
    </source>
</evidence>
<dbReference type="SUPFAM" id="SSF63411">
    <property type="entry name" value="LuxS/MPP-like metallohydrolase"/>
    <property type="match status" value="2"/>
</dbReference>
<dbReference type="InterPro" id="IPR011765">
    <property type="entry name" value="Pept_M16_N"/>
</dbReference>
<dbReference type="Proteomes" id="UP000518887">
    <property type="component" value="Unassembled WGS sequence"/>
</dbReference>
<dbReference type="Pfam" id="PF00675">
    <property type="entry name" value="Peptidase_M16"/>
    <property type="match status" value="1"/>
</dbReference>
<dbReference type="PROSITE" id="PS51257">
    <property type="entry name" value="PROKAR_LIPOPROTEIN"/>
    <property type="match status" value="1"/>
</dbReference>
<evidence type="ECO:0000259" key="3">
    <source>
        <dbReference type="Pfam" id="PF05193"/>
    </source>
</evidence>
<evidence type="ECO:0000256" key="1">
    <source>
        <dbReference type="ARBA" id="ARBA00007261"/>
    </source>
</evidence>
<evidence type="ECO:0000259" key="2">
    <source>
        <dbReference type="Pfam" id="PF00675"/>
    </source>
</evidence>
<organism evidence="4 5">
    <name type="scientific">Treponema ruminis</name>
    <dbReference type="NCBI Taxonomy" id="744515"/>
    <lineage>
        <taxon>Bacteria</taxon>
        <taxon>Pseudomonadati</taxon>
        <taxon>Spirochaetota</taxon>
        <taxon>Spirochaetia</taxon>
        <taxon>Spirochaetales</taxon>
        <taxon>Treponemataceae</taxon>
        <taxon>Treponema</taxon>
    </lineage>
</organism>
<accession>A0A7W8G9S3</accession>
<sequence>MRLINKKMTFKKNIFVSVLFLISLFAAGLFVSCGSTKNLADSNLGSVEDFTRKQLSNGVPVIFKQNRGSKIIVCRVIFEGGTSTIDKSLSGIEEIALDLALRGSEKYPYSEIQKLEYEKSFSLTSSSGKDFSTAGFICIQRDLAQVLSILQDCITKPAFLESDFDQKMKEISSEIAAKKADPAGALGLAITKAAFADHPYGTATSVTEESYPNINLTMVKGIHQSLLNAFRIKIVIVGNFSQDLIESLTSELDSGIGQIPRKAYSAPKIPKIPVMLNTVRVGNEQAGNTGYIAGLFECPNRGAADYIPFALASMYIDDLFFSQVREKAGAVYSINSGVIGGKELLGVISIYKASEKKNLKNLVYEAINSFNEKDMAKKLDQYKNKYITTIFSSAQTASGLTSSVVSSLEYYDSESAYLGRADQVNAVELNQVIAAYKKYFEPISRQDAAQWIIVDGEENLEDYAF</sequence>
<gene>
    <name evidence="4" type="ORF">HNP76_001699</name>
</gene>